<dbReference type="InterPro" id="IPR016169">
    <property type="entry name" value="FAD-bd_PCMH_sub2"/>
</dbReference>
<sequence length="433" mass="48404">MSKINKDLEKKFGSKKIKFDSETLIEYGQDWYKGIEPDPQAIFFPETAKDIQEIIYFAKKKGLKLLPSGGRTGLSGGATAVCKEIVVSMKNLNEINWIKGSHRLKCQAGVITETAKSMAKEKSRILPIDFSSTSSSMIGGNVATNAAGAKFIGYGSTKNHVRNMTVILPNGEITPLGKVAEKDASGPDLMELFIGSEGVFGFILDVTFETYPEPKFSESICLNADSLDDLYKIIQEPSDIISAIEFLDLNSQLLLSNEAPSKYEVLIELNSDSEDKIEYFLRDVVEKVSDVNLLNSRQTKLFWEKRELLPVKLSEMGAVKFDFCVDKLSTEKFMNEVEMNISKAKIFNFGHLGDGNIHLNIIFEEQNDEQVSVVYEILKSFGGSPSAEHGIGKRKKGIWNTFPQYKQKLKLLETLKKSIDPDEIIAPKVFFDN</sequence>
<evidence type="ECO:0000313" key="7">
    <source>
        <dbReference type="Proteomes" id="UP000315825"/>
    </source>
</evidence>
<dbReference type="Pfam" id="PF02913">
    <property type="entry name" value="FAD-oxidase_C"/>
    <property type="match status" value="1"/>
</dbReference>
<dbReference type="Gene3D" id="3.30.465.10">
    <property type="match status" value="1"/>
</dbReference>
<dbReference type="Pfam" id="PF01565">
    <property type="entry name" value="FAD_binding_4"/>
    <property type="match status" value="1"/>
</dbReference>
<dbReference type="AlphaFoldDB" id="A0A520MX92"/>
<accession>A0A520MX92</accession>
<evidence type="ECO:0000313" key="6">
    <source>
        <dbReference type="EMBL" id="RZO25842.1"/>
    </source>
</evidence>
<evidence type="ECO:0000259" key="5">
    <source>
        <dbReference type="PROSITE" id="PS51387"/>
    </source>
</evidence>
<organism evidence="6 7">
    <name type="scientific">SAR86 cluster bacterium</name>
    <dbReference type="NCBI Taxonomy" id="2030880"/>
    <lineage>
        <taxon>Bacteria</taxon>
        <taxon>Pseudomonadati</taxon>
        <taxon>Pseudomonadota</taxon>
        <taxon>Gammaproteobacteria</taxon>
        <taxon>SAR86 cluster</taxon>
    </lineage>
</organism>
<gene>
    <name evidence="6" type="ORF">EVA92_04405</name>
</gene>
<keyword evidence="4" id="KW-0560">Oxidoreductase</keyword>
<evidence type="ECO:0000256" key="2">
    <source>
        <dbReference type="ARBA" id="ARBA00022630"/>
    </source>
</evidence>
<dbReference type="InterPro" id="IPR051264">
    <property type="entry name" value="FAD-oxidored/transferase_4"/>
</dbReference>
<dbReference type="InterPro" id="IPR016164">
    <property type="entry name" value="FAD-linked_Oxase-like_C"/>
</dbReference>
<dbReference type="EMBL" id="SHBE01000009">
    <property type="protein sequence ID" value="RZO25842.1"/>
    <property type="molecule type" value="Genomic_DNA"/>
</dbReference>
<proteinExistence type="predicted"/>
<comment type="caution">
    <text evidence="6">The sequence shown here is derived from an EMBL/GenBank/DDBJ whole genome shotgun (WGS) entry which is preliminary data.</text>
</comment>
<dbReference type="GO" id="GO:0016491">
    <property type="term" value="F:oxidoreductase activity"/>
    <property type="evidence" value="ECO:0007669"/>
    <property type="project" value="UniProtKB-KW"/>
</dbReference>
<feature type="domain" description="FAD-binding PCMH-type" evidence="5">
    <location>
        <begin position="35"/>
        <end position="213"/>
    </location>
</feature>
<dbReference type="PROSITE" id="PS51387">
    <property type="entry name" value="FAD_PCMH"/>
    <property type="match status" value="1"/>
</dbReference>
<dbReference type="InterPro" id="IPR036318">
    <property type="entry name" value="FAD-bd_PCMH-like_sf"/>
</dbReference>
<dbReference type="InterPro" id="IPR006094">
    <property type="entry name" value="Oxid_FAD_bind_N"/>
</dbReference>
<name>A0A520MX92_9GAMM</name>
<dbReference type="InterPro" id="IPR004113">
    <property type="entry name" value="FAD-bd_oxidored_4_C"/>
</dbReference>
<evidence type="ECO:0000256" key="4">
    <source>
        <dbReference type="ARBA" id="ARBA00023002"/>
    </source>
</evidence>
<dbReference type="PANTHER" id="PTHR43716:SF1">
    <property type="entry name" value="D-2-HYDROXYGLUTARATE DEHYDROGENASE, MITOCHONDRIAL"/>
    <property type="match status" value="1"/>
</dbReference>
<evidence type="ECO:0000256" key="3">
    <source>
        <dbReference type="ARBA" id="ARBA00022827"/>
    </source>
</evidence>
<dbReference type="GO" id="GO:0022904">
    <property type="term" value="P:respiratory electron transport chain"/>
    <property type="evidence" value="ECO:0007669"/>
    <property type="project" value="TreeGrafter"/>
</dbReference>
<dbReference type="PANTHER" id="PTHR43716">
    <property type="entry name" value="D-2-HYDROXYGLUTARATE DEHYDROGENASE, MITOCHONDRIAL"/>
    <property type="match status" value="1"/>
</dbReference>
<comment type="cofactor">
    <cofactor evidence="1">
        <name>FAD</name>
        <dbReference type="ChEBI" id="CHEBI:57692"/>
    </cofactor>
</comment>
<protein>
    <submittedName>
        <fullName evidence="6">FAD-binding oxidoreductase</fullName>
    </submittedName>
</protein>
<evidence type="ECO:0000256" key="1">
    <source>
        <dbReference type="ARBA" id="ARBA00001974"/>
    </source>
</evidence>
<keyword evidence="2" id="KW-0285">Flavoprotein</keyword>
<dbReference type="GO" id="GO:0071949">
    <property type="term" value="F:FAD binding"/>
    <property type="evidence" value="ECO:0007669"/>
    <property type="project" value="InterPro"/>
</dbReference>
<dbReference type="Gene3D" id="3.30.70.2740">
    <property type="match status" value="1"/>
</dbReference>
<dbReference type="Proteomes" id="UP000315825">
    <property type="component" value="Unassembled WGS sequence"/>
</dbReference>
<dbReference type="SUPFAM" id="SSF56176">
    <property type="entry name" value="FAD-binding/transporter-associated domain-like"/>
    <property type="match status" value="1"/>
</dbReference>
<keyword evidence="3" id="KW-0274">FAD</keyword>
<dbReference type="SUPFAM" id="SSF55103">
    <property type="entry name" value="FAD-linked oxidases, C-terminal domain"/>
    <property type="match status" value="1"/>
</dbReference>
<dbReference type="InterPro" id="IPR016166">
    <property type="entry name" value="FAD-bd_PCMH"/>
</dbReference>
<reference evidence="6 7" key="1">
    <citation type="submission" date="2019-02" db="EMBL/GenBank/DDBJ databases">
        <title>Prokaryotic population dynamics and viral predation in marine succession experiment using metagenomics: the confinement effect.</title>
        <authorList>
            <person name="Haro-Moreno J.M."/>
            <person name="Rodriguez-Valera F."/>
            <person name="Lopez-Perez M."/>
        </authorList>
    </citation>
    <scope>NUCLEOTIDE SEQUENCE [LARGE SCALE GENOMIC DNA]</scope>
    <source>
        <strain evidence="6">MED-G159</strain>
    </source>
</reference>